<keyword evidence="3" id="KW-1185">Reference proteome</keyword>
<accession>A0A9E7IH56</accession>
<evidence type="ECO:0000313" key="2">
    <source>
        <dbReference type="EMBL" id="URE49108.1"/>
    </source>
</evidence>
<gene>
    <name evidence="2" type="ORF">MUK42_14673</name>
</gene>
<dbReference type="AlphaFoldDB" id="A0A9E7IH56"/>
<name>A0A9E7IH56_9LILI</name>
<feature type="region of interest" description="Disordered" evidence="1">
    <location>
        <begin position="35"/>
        <end position="54"/>
    </location>
</feature>
<organism evidence="2 3">
    <name type="scientific">Musa troglodytarum</name>
    <name type="common">fe'i banana</name>
    <dbReference type="NCBI Taxonomy" id="320322"/>
    <lineage>
        <taxon>Eukaryota</taxon>
        <taxon>Viridiplantae</taxon>
        <taxon>Streptophyta</taxon>
        <taxon>Embryophyta</taxon>
        <taxon>Tracheophyta</taxon>
        <taxon>Spermatophyta</taxon>
        <taxon>Magnoliopsida</taxon>
        <taxon>Liliopsida</taxon>
        <taxon>Zingiberales</taxon>
        <taxon>Musaceae</taxon>
        <taxon>Musa</taxon>
    </lineage>
</organism>
<feature type="non-terminal residue" evidence="2">
    <location>
        <position position="1"/>
    </location>
</feature>
<dbReference type="EMBL" id="CP097511">
    <property type="protein sequence ID" value="URE49108.1"/>
    <property type="molecule type" value="Genomic_DNA"/>
</dbReference>
<protein>
    <submittedName>
        <fullName evidence="2">Uncharacterized protein</fullName>
    </submittedName>
</protein>
<sequence length="116" mass="12713">GYKCEKKKSALQPNPRRVFDSLRPVVLWFPLSSARPREKPTEKGDREKKANETKKTVASTALLGISGPWGSSIPCSLIDSPVVACLYSLEMDRRDTSGFVSGGCNDSETINTCFDS</sequence>
<proteinExistence type="predicted"/>
<evidence type="ECO:0000313" key="3">
    <source>
        <dbReference type="Proteomes" id="UP001055439"/>
    </source>
</evidence>
<reference evidence="2" key="1">
    <citation type="submission" date="2022-05" db="EMBL/GenBank/DDBJ databases">
        <title>The Musa troglodytarum L. genome provides insights into the mechanism of non-climacteric behaviour and enrichment of carotenoids.</title>
        <authorList>
            <person name="Wang J."/>
        </authorList>
    </citation>
    <scope>NUCLEOTIDE SEQUENCE</scope>
    <source>
        <tissue evidence="2">Leaf</tissue>
    </source>
</reference>
<evidence type="ECO:0000256" key="1">
    <source>
        <dbReference type="SAM" id="MobiDB-lite"/>
    </source>
</evidence>
<dbReference type="OrthoDB" id="77038at2759"/>
<dbReference type="Proteomes" id="UP001055439">
    <property type="component" value="Chromosome 9"/>
</dbReference>